<protein>
    <submittedName>
        <fullName evidence="1">Uncharacterized protein</fullName>
    </submittedName>
</protein>
<proteinExistence type="predicted"/>
<dbReference type="Proteomes" id="UP000314294">
    <property type="component" value="Unassembled WGS sequence"/>
</dbReference>
<sequence>MSECPDHTLRRTAPLELCDAVEEDWSHAAGSMDEVLVAQAAELMAVNVKVLEGDGGGIDLVYVHELLQPLPHLELTPELRLGVTSPQATHFPNLFLKAGKVLLCCSEPCLHRQSLLTPSSVKAVLYLMPFSIGRQKIHMKAYNRLCAGQIADRINSHFTLVSRSPSRALGKGSGLGAAGPLTPPETLCNCAALKSSSGLWHSKWLTRGRKSQLTPFMKTAGCGQGALQASDQLNRMADKGSDGQDECLDSSVKHWPVRALPAVSVTMEEQDAVEGNALTGLRVERRSEQRAEINRLAPRAAQCSLAPLKFCLILVIKSWMTNGTREWTDIICSPEQQTPSPLVARQIKDSETGI</sequence>
<keyword evidence="2" id="KW-1185">Reference proteome</keyword>
<dbReference type="AlphaFoldDB" id="A0A4Z2JCU7"/>
<dbReference type="EMBL" id="SRLO01000008">
    <property type="protein sequence ID" value="TNN87841.1"/>
    <property type="molecule type" value="Genomic_DNA"/>
</dbReference>
<comment type="caution">
    <text evidence="1">The sequence shown here is derived from an EMBL/GenBank/DDBJ whole genome shotgun (WGS) entry which is preliminary data.</text>
</comment>
<name>A0A4Z2JCU7_9TELE</name>
<reference evidence="1 2" key="1">
    <citation type="submission" date="2019-03" db="EMBL/GenBank/DDBJ databases">
        <title>First draft genome of Liparis tanakae, snailfish: a comprehensive survey of snailfish specific genes.</title>
        <authorList>
            <person name="Kim W."/>
            <person name="Song I."/>
            <person name="Jeong J.-H."/>
            <person name="Kim D."/>
            <person name="Kim S."/>
            <person name="Ryu S."/>
            <person name="Song J.Y."/>
            <person name="Lee S.K."/>
        </authorList>
    </citation>
    <scope>NUCLEOTIDE SEQUENCE [LARGE SCALE GENOMIC DNA]</scope>
    <source>
        <tissue evidence="1">Muscle</tissue>
    </source>
</reference>
<evidence type="ECO:0000313" key="1">
    <source>
        <dbReference type="EMBL" id="TNN87841.1"/>
    </source>
</evidence>
<gene>
    <name evidence="1" type="ORF">EYF80_001805</name>
</gene>
<organism evidence="1 2">
    <name type="scientific">Liparis tanakae</name>
    <name type="common">Tanaka's snailfish</name>
    <dbReference type="NCBI Taxonomy" id="230148"/>
    <lineage>
        <taxon>Eukaryota</taxon>
        <taxon>Metazoa</taxon>
        <taxon>Chordata</taxon>
        <taxon>Craniata</taxon>
        <taxon>Vertebrata</taxon>
        <taxon>Euteleostomi</taxon>
        <taxon>Actinopterygii</taxon>
        <taxon>Neopterygii</taxon>
        <taxon>Teleostei</taxon>
        <taxon>Neoteleostei</taxon>
        <taxon>Acanthomorphata</taxon>
        <taxon>Eupercaria</taxon>
        <taxon>Perciformes</taxon>
        <taxon>Cottioidei</taxon>
        <taxon>Cottales</taxon>
        <taxon>Liparidae</taxon>
        <taxon>Liparis</taxon>
    </lineage>
</organism>
<accession>A0A4Z2JCU7</accession>
<evidence type="ECO:0000313" key="2">
    <source>
        <dbReference type="Proteomes" id="UP000314294"/>
    </source>
</evidence>